<evidence type="ECO:0000313" key="2">
    <source>
        <dbReference type="EMBL" id="MSS59097.1"/>
    </source>
</evidence>
<gene>
    <name evidence="2" type="ORF">FYJ51_09310</name>
</gene>
<evidence type="ECO:0000313" key="3">
    <source>
        <dbReference type="Proteomes" id="UP000461880"/>
    </source>
</evidence>
<feature type="region of interest" description="Disordered" evidence="1">
    <location>
        <begin position="58"/>
        <end position="83"/>
    </location>
</feature>
<name>A0A7X2NT57_9FIRM</name>
<proteinExistence type="predicted"/>
<feature type="compositionally biased region" description="Basic and acidic residues" evidence="1">
    <location>
        <begin position="66"/>
        <end position="83"/>
    </location>
</feature>
<evidence type="ECO:0000256" key="1">
    <source>
        <dbReference type="SAM" id="MobiDB-lite"/>
    </source>
</evidence>
<accession>A0A7X2NT57</accession>
<organism evidence="2 3">
    <name type="scientific">Stecheria intestinalis</name>
    <dbReference type="NCBI Taxonomy" id="2606630"/>
    <lineage>
        <taxon>Bacteria</taxon>
        <taxon>Bacillati</taxon>
        <taxon>Bacillota</taxon>
        <taxon>Erysipelotrichia</taxon>
        <taxon>Erysipelotrichales</taxon>
        <taxon>Erysipelotrichaceae</taxon>
        <taxon>Stecheria</taxon>
    </lineage>
</organism>
<dbReference type="AlphaFoldDB" id="A0A7X2NT57"/>
<reference evidence="2 3" key="1">
    <citation type="submission" date="2019-08" db="EMBL/GenBank/DDBJ databases">
        <title>In-depth cultivation of the pig gut microbiome towards novel bacterial diversity and tailored functional studies.</title>
        <authorList>
            <person name="Wylensek D."/>
            <person name="Hitch T.C.A."/>
            <person name="Clavel T."/>
        </authorList>
    </citation>
    <scope>NUCLEOTIDE SEQUENCE [LARGE SCALE GENOMIC DNA]</scope>
    <source>
        <strain evidence="2 3">Oil+RF-744-GAM-WT-6</strain>
    </source>
</reference>
<protein>
    <submittedName>
        <fullName evidence="2">Uncharacterized protein</fullName>
    </submittedName>
</protein>
<sequence length="83" mass="9816">MNSAVIIAAILFVLILLSFAKNRKKQEQQVEQKKTDYKVPLSDDVQKIYFEKYEKQMQEEQNALKQEPKEDRSSEEHDSLQDL</sequence>
<comment type="caution">
    <text evidence="2">The sequence shown here is derived from an EMBL/GenBank/DDBJ whole genome shotgun (WGS) entry which is preliminary data.</text>
</comment>
<dbReference type="EMBL" id="VUMN01000023">
    <property type="protein sequence ID" value="MSS59097.1"/>
    <property type="molecule type" value="Genomic_DNA"/>
</dbReference>
<keyword evidence="3" id="KW-1185">Reference proteome</keyword>
<dbReference type="RefSeq" id="WP_154505217.1">
    <property type="nucleotide sequence ID" value="NZ_VUMN01000023.1"/>
</dbReference>
<dbReference type="Proteomes" id="UP000461880">
    <property type="component" value="Unassembled WGS sequence"/>
</dbReference>